<keyword evidence="2" id="KW-1185">Reference proteome</keyword>
<sequence>MSVFCHYFGIFLITTSDICKPKRSVLTLCRVTTMQTTAQNGCGLYDPCSILIVFTTVKQTFENFLLFLLFLEDVRWLSG</sequence>
<comment type="caution">
    <text evidence="1">The sequence shown here is derived from an EMBL/GenBank/DDBJ whole genome shotgun (WGS) entry which is preliminary data.</text>
</comment>
<accession>A0A8J6EUK7</accession>
<dbReference type="Proteomes" id="UP000770717">
    <property type="component" value="Unassembled WGS sequence"/>
</dbReference>
<evidence type="ECO:0000313" key="2">
    <source>
        <dbReference type="Proteomes" id="UP000770717"/>
    </source>
</evidence>
<dbReference type="EMBL" id="WNTK01000012">
    <property type="protein sequence ID" value="KAG9475230.1"/>
    <property type="molecule type" value="Genomic_DNA"/>
</dbReference>
<name>A0A8J6EUK7_ELECQ</name>
<proteinExistence type="predicted"/>
<reference evidence="1" key="1">
    <citation type="thesis" date="2020" institute="ProQuest LLC" country="789 East Eisenhower Parkway, Ann Arbor, MI, USA">
        <title>Comparative Genomics and Chromosome Evolution.</title>
        <authorList>
            <person name="Mudd A.B."/>
        </authorList>
    </citation>
    <scope>NUCLEOTIDE SEQUENCE</scope>
    <source>
        <strain evidence="1">HN-11 Male</strain>
        <tissue evidence="1">Kidney and liver</tissue>
    </source>
</reference>
<organism evidence="1 2">
    <name type="scientific">Eleutherodactylus coqui</name>
    <name type="common">Puerto Rican coqui</name>
    <dbReference type="NCBI Taxonomy" id="57060"/>
    <lineage>
        <taxon>Eukaryota</taxon>
        <taxon>Metazoa</taxon>
        <taxon>Chordata</taxon>
        <taxon>Craniata</taxon>
        <taxon>Vertebrata</taxon>
        <taxon>Euteleostomi</taxon>
        <taxon>Amphibia</taxon>
        <taxon>Batrachia</taxon>
        <taxon>Anura</taxon>
        <taxon>Neobatrachia</taxon>
        <taxon>Hyloidea</taxon>
        <taxon>Eleutherodactylidae</taxon>
        <taxon>Eleutherodactylinae</taxon>
        <taxon>Eleutherodactylus</taxon>
        <taxon>Eleutherodactylus</taxon>
    </lineage>
</organism>
<dbReference type="AlphaFoldDB" id="A0A8J6EUK7"/>
<protein>
    <submittedName>
        <fullName evidence="1">Uncharacterized protein</fullName>
    </submittedName>
</protein>
<evidence type="ECO:0000313" key="1">
    <source>
        <dbReference type="EMBL" id="KAG9475230.1"/>
    </source>
</evidence>
<gene>
    <name evidence="1" type="ORF">GDO78_003597</name>
</gene>